<accession>A0A0G1CEZ0</accession>
<evidence type="ECO:0000313" key="2">
    <source>
        <dbReference type="EMBL" id="KKS84074.1"/>
    </source>
</evidence>
<dbReference type="Proteomes" id="UP000034543">
    <property type="component" value="Unassembled WGS sequence"/>
</dbReference>
<reference evidence="2 3" key="1">
    <citation type="journal article" date="2015" name="Nature">
        <title>rRNA introns, odd ribosomes, and small enigmatic genomes across a large radiation of phyla.</title>
        <authorList>
            <person name="Brown C.T."/>
            <person name="Hug L.A."/>
            <person name="Thomas B.C."/>
            <person name="Sharon I."/>
            <person name="Castelle C.J."/>
            <person name="Singh A."/>
            <person name="Wilkins M.J."/>
            <person name="Williams K.H."/>
            <person name="Banfield J.F."/>
        </authorList>
    </citation>
    <scope>NUCLEOTIDE SEQUENCE [LARGE SCALE GENOMIC DNA]</scope>
</reference>
<dbReference type="EMBL" id="LCFB01000027">
    <property type="protein sequence ID" value="KKS84074.1"/>
    <property type="molecule type" value="Genomic_DNA"/>
</dbReference>
<protein>
    <submittedName>
        <fullName evidence="2">Uncharacterized protein</fullName>
    </submittedName>
</protein>
<sequence length="290" mass="31616">MKHLPTAHTSDAYLRKAYALAHATETFKLNGPIVSSSTDSSKRKEVRLIQTTDIYKLTGPIVAHATDATKRRETSLTHAADASKKRSPQTIHTVDTYLRKAYALAHATETYKLNGPVILHATDTSKRKEVRLIYTTNTSKFAYPLAIFTTDASKRKEIRVIHSTDAFLIIPGESQDILAGSENATGGTGVILPGNNVLAASTTNNQLARSSATDPQVKLAPTPEFSKNTPRYLSIGGGLSIMLGLGRIATWNTSGRPANPKRGTIGLNTELKRLEIWNGSFWYGVSLRKI</sequence>
<dbReference type="STRING" id="1618436.UV59_C0027G0002"/>
<feature type="region of interest" description="Disordered" evidence="1">
    <location>
        <begin position="66"/>
        <end position="85"/>
    </location>
</feature>
<dbReference type="AlphaFoldDB" id="A0A0G1CEZ0"/>
<proteinExistence type="predicted"/>
<name>A0A0G1CEZ0_9BACT</name>
<comment type="caution">
    <text evidence="2">The sequence shown here is derived from an EMBL/GenBank/DDBJ whole genome shotgun (WGS) entry which is preliminary data.</text>
</comment>
<evidence type="ECO:0000313" key="3">
    <source>
        <dbReference type="Proteomes" id="UP000034543"/>
    </source>
</evidence>
<gene>
    <name evidence="2" type="ORF">UV59_C0027G0002</name>
</gene>
<organism evidence="2 3">
    <name type="scientific">Candidatus Gottesmanbacteria bacterium GW2011_GWA1_43_11</name>
    <dbReference type="NCBI Taxonomy" id="1618436"/>
    <lineage>
        <taxon>Bacteria</taxon>
        <taxon>Candidatus Gottesmaniibacteriota</taxon>
    </lineage>
</organism>
<evidence type="ECO:0000256" key="1">
    <source>
        <dbReference type="SAM" id="MobiDB-lite"/>
    </source>
</evidence>